<dbReference type="InterPro" id="IPR002110">
    <property type="entry name" value="Ankyrin_rpt"/>
</dbReference>
<dbReference type="PANTHER" id="PTHR24198:SF194">
    <property type="entry name" value="INVERSIN-A"/>
    <property type="match status" value="1"/>
</dbReference>
<comment type="caution">
    <text evidence="4">The sequence shown here is derived from an EMBL/GenBank/DDBJ whole genome shotgun (WGS) entry which is preliminary data.</text>
</comment>
<dbReference type="PROSITE" id="PS50297">
    <property type="entry name" value="ANK_REP_REGION"/>
    <property type="match status" value="1"/>
</dbReference>
<evidence type="ECO:0000256" key="1">
    <source>
        <dbReference type="ARBA" id="ARBA00022737"/>
    </source>
</evidence>
<feature type="repeat" description="ANK" evidence="3">
    <location>
        <begin position="116"/>
        <end position="148"/>
    </location>
</feature>
<dbReference type="EMBL" id="JAHXZJ010000374">
    <property type="protein sequence ID" value="KAH0560896.1"/>
    <property type="molecule type" value="Genomic_DNA"/>
</dbReference>
<dbReference type="PANTHER" id="PTHR24198">
    <property type="entry name" value="ANKYRIN REPEAT AND PROTEIN KINASE DOMAIN-CONTAINING PROTEIN"/>
    <property type="match status" value="1"/>
</dbReference>
<evidence type="ECO:0008006" key="6">
    <source>
        <dbReference type="Google" id="ProtNLM"/>
    </source>
</evidence>
<dbReference type="AlphaFoldDB" id="A0AAV7IX93"/>
<keyword evidence="2 3" id="KW-0040">ANK repeat</keyword>
<dbReference type="Pfam" id="PF00023">
    <property type="entry name" value="Ank"/>
    <property type="match status" value="1"/>
</dbReference>
<keyword evidence="5" id="KW-1185">Reference proteome</keyword>
<dbReference type="Pfam" id="PF12796">
    <property type="entry name" value="Ank_2"/>
    <property type="match status" value="1"/>
</dbReference>
<reference evidence="4 5" key="1">
    <citation type="journal article" date="2021" name="J. Hered.">
        <title>A chromosome-level genome assembly of the parasitoid wasp, Cotesia glomerata (Hymenoptera: Braconidae).</title>
        <authorList>
            <person name="Pinto B.J."/>
            <person name="Weis J.J."/>
            <person name="Gamble T."/>
            <person name="Ode P.J."/>
            <person name="Paul R."/>
            <person name="Zaspel J.M."/>
        </authorList>
    </citation>
    <scope>NUCLEOTIDE SEQUENCE [LARGE SCALE GENOMIC DNA]</scope>
    <source>
        <strain evidence="4">CgM1</strain>
    </source>
</reference>
<evidence type="ECO:0000256" key="3">
    <source>
        <dbReference type="PROSITE-ProRule" id="PRU00023"/>
    </source>
</evidence>
<evidence type="ECO:0000313" key="5">
    <source>
        <dbReference type="Proteomes" id="UP000826195"/>
    </source>
</evidence>
<evidence type="ECO:0000256" key="2">
    <source>
        <dbReference type="ARBA" id="ARBA00023043"/>
    </source>
</evidence>
<evidence type="ECO:0000313" key="4">
    <source>
        <dbReference type="EMBL" id="KAH0560896.1"/>
    </source>
</evidence>
<dbReference type="Gene3D" id="1.25.40.20">
    <property type="entry name" value="Ankyrin repeat-containing domain"/>
    <property type="match status" value="1"/>
</dbReference>
<accession>A0AAV7IX93</accession>
<protein>
    <recommendedName>
        <fullName evidence="6">Ankyrin repeat protein</fullName>
    </recommendedName>
</protein>
<dbReference type="SMART" id="SM00248">
    <property type="entry name" value="ANK"/>
    <property type="match status" value="4"/>
</dbReference>
<proteinExistence type="predicted"/>
<dbReference type="SUPFAM" id="SSF48403">
    <property type="entry name" value="Ankyrin repeat"/>
    <property type="match status" value="1"/>
</dbReference>
<dbReference type="Proteomes" id="UP000826195">
    <property type="component" value="Unassembled WGS sequence"/>
</dbReference>
<dbReference type="PROSITE" id="PS50088">
    <property type="entry name" value="ANK_REPEAT"/>
    <property type="match status" value="2"/>
</dbReference>
<sequence>MSVNSVFACEQYASHQKQKLDIVKKLVTSGAEINLTRHHYPIIMLPLHLAIYCGNYDITEFLVMSGANVNAEVHIATFNNTSCKFSALNLAISKMDIRIVKLLLKNNAIINEGSKEVYSSLHLAARTNRVDILLILEKYGAKFKVIKNQEYISEFKAAMRQYNVDILNLFSRN</sequence>
<name>A0AAV7IX93_COTGL</name>
<feature type="repeat" description="ANK" evidence="3">
    <location>
        <begin position="46"/>
        <end position="74"/>
    </location>
</feature>
<keyword evidence="1" id="KW-0677">Repeat</keyword>
<organism evidence="4 5">
    <name type="scientific">Cotesia glomerata</name>
    <name type="common">Lepidopteran parasitic wasp</name>
    <name type="synonym">Apanteles glomeratus</name>
    <dbReference type="NCBI Taxonomy" id="32391"/>
    <lineage>
        <taxon>Eukaryota</taxon>
        <taxon>Metazoa</taxon>
        <taxon>Ecdysozoa</taxon>
        <taxon>Arthropoda</taxon>
        <taxon>Hexapoda</taxon>
        <taxon>Insecta</taxon>
        <taxon>Pterygota</taxon>
        <taxon>Neoptera</taxon>
        <taxon>Endopterygota</taxon>
        <taxon>Hymenoptera</taxon>
        <taxon>Apocrita</taxon>
        <taxon>Ichneumonoidea</taxon>
        <taxon>Braconidae</taxon>
        <taxon>Microgastrinae</taxon>
        <taxon>Cotesia</taxon>
    </lineage>
</organism>
<dbReference type="InterPro" id="IPR036770">
    <property type="entry name" value="Ankyrin_rpt-contain_sf"/>
</dbReference>
<gene>
    <name evidence="4" type="ORF">KQX54_009844</name>
</gene>